<organism evidence="1 2">
    <name type="scientific">Rhododendron molle</name>
    <name type="common">Chinese azalea</name>
    <name type="synonym">Azalea mollis</name>
    <dbReference type="NCBI Taxonomy" id="49168"/>
    <lineage>
        <taxon>Eukaryota</taxon>
        <taxon>Viridiplantae</taxon>
        <taxon>Streptophyta</taxon>
        <taxon>Embryophyta</taxon>
        <taxon>Tracheophyta</taxon>
        <taxon>Spermatophyta</taxon>
        <taxon>Magnoliopsida</taxon>
        <taxon>eudicotyledons</taxon>
        <taxon>Gunneridae</taxon>
        <taxon>Pentapetalae</taxon>
        <taxon>asterids</taxon>
        <taxon>Ericales</taxon>
        <taxon>Ericaceae</taxon>
        <taxon>Ericoideae</taxon>
        <taxon>Rhodoreae</taxon>
        <taxon>Rhododendron</taxon>
    </lineage>
</organism>
<sequence>MTSMKGNGDRVGSRQRSALCAVATAIVWPAEEHATSIHSRSVRDCSSDQDVVAKDLSQYGQVNSDDQDQHYIESRVSSVARSSAGRLSTGRSSPAVFAAPLPSGPDAHTIDYPPPSFSRLISMNSLEWKQGLIGSLSAIAFGAIQPVYALTIGGMISAFFSPSHEEMRARIQTYALIFSTLSIISIVVNLLQHYNFSYMGEQLTKRIRLKMLEKVLTFEAA</sequence>
<dbReference type="EMBL" id="CM046390">
    <property type="protein sequence ID" value="KAI8565465.1"/>
    <property type="molecule type" value="Genomic_DNA"/>
</dbReference>
<keyword evidence="2" id="KW-1185">Reference proteome</keyword>
<comment type="caution">
    <text evidence="1">The sequence shown here is derived from an EMBL/GenBank/DDBJ whole genome shotgun (WGS) entry which is preliminary data.</text>
</comment>
<reference evidence="1" key="1">
    <citation type="submission" date="2022-02" db="EMBL/GenBank/DDBJ databases">
        <title>Plant Genome Project.</title>
        <authorList>
            <person name="Zhang R.-G."/>
        </authorList>
    </citation>
    <scope>NUCLEOTIDE SEQUENCE</scope>
    <source>
        <strain evidence="1">AT1</strain>
    </source>
</reference>
<accession>A0ACC0PIX4</accession>
<name>A0ACC0PIX4_RHOML</name>
<protein>
    <submittedName>
        <fullName evidence="1">Uncharacterized protein</fullName>
    </submittedName>
</protein>
<gene>
    <name evidence="1" type="ORF">RHMOL_Rhmol03G0261500</name>
</gene>
<evidence type="ECO:0000313" key="1">
    <source>
        <dbReference type="EMBL" id="KAI8565465.1"/>
    </source>
</evidence>
<evidence type="ECO:0000313" key="2">
    <source>
        <dbReference type="Proteomes" id="UP001062846"/>
    </source>
</evidence>
<dbReference type="Proteomes" id="UP001062846">
    <property type="component" value="Chromosome 3"/>
</dbReference>
<proteinExistence type="predicted"/>